<dbReference type="VEuPathDB" id="FungiDB:ASPGLDRAFT_25925"/>
<protein>
    <submittedName>
        <fullName evidence="1">Uncharacterized protein</fullName>
    </submittedName>
</protein>
<evidence type="ECO:0000313" key="2">
    <source>
        <dbReference type="Proteomes" id="UP000184300"/>
    </source>
</evidence>
<dbReference type="Proteomes" id="UP000184300">
    <property type="component" value="Unassembled WGS sequence"/>
</dbReference>
<name>A0A1L9VIK3_ASPGL</name>
<organism evidence="1 2">
    <name type="scientific">Aspergillus glaucus CBS 516.65</name>
    <dbReference type="NCBI Taxonomy" id="1160497"/>
    <lineage>
        <taxon>Eukaryota</taxon>
        <taxon>Fungi</taxon>
        <taxon>Dikarya</taxon>
        <taxon>Ascomycota</taxon>
        <taxon>Pezizomycotina</taxon>
        <taxon>Eurotiomycetes</taxon>
        <taxon>Eurotiomycetidae</taxon>
        <taxon>Eurotiales</taxon>
        <taxon>Aspergillaceae</taxon>
        <taxon>Aspergillus</taxon>
        <taxon>Aspergillus subgen. Aspergillus</taxon>
    </lineage>
</organism>
<proteinExistence type="predicted"/>
<dbReference type="AlphaFoldDB" id="A0A1L9VIK3"/>
<sequence length="205" mass="22477">MEILCVICTASSDLAIVSNAARQEANDLILLKTASGYVERIQRPGSKPYIEDWHCLHRIRPGRLLMETMPSLSVTLKKSARVIRSNNNKRNSEVIGLQKSYEGSGENIATTPSKVTTPQKGHESRALELAAIQVEPVIAAKRSGIRLKVPGSVRGGWKLGLPVIVPVPPVAWTSNQDSDLVPENNGIGYKMRLPDCPRQYKTADL</sequence>
<gene>
    <name evidence="1" type="ORF">ASPGLDRAFT_25925</name>
</gene>
<dbReference type="OrthoDB" id="10647038at2759"/>
<reference evidence="2" key="1">
    <citation type="journal article" date="2017" name="Genome Biol.">
        <title>Comparative genomics reveals high biological diversity and specific adaptations in the industrially and medically important fungal genus Aspergillus.</title>
        <authorList>
            <person name="de Vries R.P."/>
            <person name="Riley R."/>
            <person name="Wiebenga A."/>
            <person name="Aguilar-Osorio G."/>
            <person name="Amillis S."/>
            <person name="Uchima C.A."/>
            <person name="Anderluh G."/>
            <person name="Asadollahi M."/>
            <person name="Askin M."/>
            <person name="Barry K."/>
            <person name="Battaglia E."/>
            <person name="Bayram O."/>
            <person name="Benocci T."/>
            <person name="Braus-Stromeyer S.A."/>
            <person name="Caldana C."/>
            <person name="Canovas D."/>
            <person name="Cerqueira G.C."/>
            <person name="Chen F."/>
            <person name="Chen W."/>
            <person name="Choi C."/>
            <person name="Clum A."/>
            <person name="Dos Santos R.A."/>
            <person name="Damasio A.R."/>
            <person name="Diallinas G."/>
            <person name="Emri T."/>
            <person name="Fekete E."/>
            <person name="Flipphi M."/>
            <person name="Freyberg S."/>
            <person name="Gallo A."/>
            <person name="Gournas C."/>
            <person name="Habgood R."/>
            <person name="Hainaut M."/>
            <person name="Harispe M.L."/>
            <person name="Henrissat B."/>
            <person name="Hilden K.S."/>
            <person name="Hope R."/>
            <person name="Hossain A."/>
            <person name="Karabika E."/>
            <person name="Karaffa L."/>
            <person name="Karanyi Z."/>
            <person name="Krasevec N."/>
            <person name="Kuo A."/>
            <person name="Kusch H."/>
            <person name="LaButti K."/>
            <person name="Lagendijk E.L."/>
            <person name="Lapidus A."/>
            <person name="Levasseur A."/>
            <person name="Lindquist E."/>
            <person name="Lipzen A."/>
            <person name="Logrieco A.F."/>
            <person name="MacCabe A."/>
            <person name="Maekelae M.R."/>
            <person name="Malavazi I."/>
            <person name="Melin P."/>
            <person name="Meyer V."/>
            <person name="Mielnichuk N."/>
            <person name="Miskei M."/>
            <person name="Molnar A.P."/>
            <person name="Mule G."/>
            <person name="Ngan C.Y."/>
            <person name="Orejas M."/>
            <person name="Orosz E."/>
            <person name="Ouedraogo J.P."/>
            <person name="Overkamp K.M."/>
            <person name="Park H.-S."/>
            <person name="Perrone G."/>
            <person name="Piumi F."/>
            <person name="Punt P.J."/>
            <person name="Ram A.F."/>
            <person name="Ramon A."/>
            <person name="Rauscher S."/>
            <person name="Record E."/>
            <person name="Riano-Pachon D.M."/>
            <person name="Robert V."/>
            <person name="Roehrig J."/>
            <person name="Ruller R."/>
            <person name="Salamov A."/>
            <person name="Salih N.S."/>
            <person name="Samson R.A."/>
            <person name="Sandor E."/>
            <person name="Sanguinetti M."/>
            <person name="Schuetze T."/>
            <person name="Sepcic K."/>
            <person name="Shelest E."/>
            <person name="Sherlock G."/>
            <person name="Sophianopoulou V."/>
            <person name="Squina F.M."/>
            <person name="Sun H."/>
            <person name="Susca A."/>
            <person name="Todd R.B."/>
            <person name="Tsang A."/>
            <person name="Unkles S.E."/>
            <person name="van de Wiele N."/>
            <person name="van Rossen-Uffink D."/>
            <person name="Oliveira J.V."/>
            <person name="Vesth T.C."/>
            <person name="Visser J."/>
            <person name="Yu J.-H."/>
            <person name="Zhou M."/>
            <person name="Andersen M.R."/>
            <person name="Archer D.B."/>
            <person name="Baker S.E."/>
            <person name="Benoit I."/>
            <person name="Brakhage A.A."/>
            <person name="Braus G.H."/>
            <person name="Fischer R."/>
            <person name="Frisvad J.C."/>
            <person name="Goldman G.H."/>
            <person name="Houbraken J."/>
            <person name="Oakley B."/>
            <person name="Pocsi I."/>
            <person name="Scazzocchio C."/>
            <person name="Seiboth B."/>
            <person name="vanKuyk P.A."/>
            <person name="Wortman J."/>
            <person name="Dyer P.S."/>
            <person name="Grigoriev I.V."/>
        </authorList>
    </citation>
    <scope>NUCLEOTIDE SEQUENCE [LARGE SCALE GENOMIC DNA]</scope>
    <source>
        <strain evidence="2">CBS 516.65</strain>
    </source>
</reference>
<dbReference type="GeneID" id="34459781"/>
<evidence type="ECO:0000313" key="1">
    <source>
        <dbReference type="EMBL" id="OJJ83712.1"/>
    </source>
</evidence>
<accession>A0A1L9VIK3</accession>
<dbReference type="RefSeq" id="XP_022400410.1">
    <property type="nucleotide sequence ID" value="XM_022543520.1"/>
</dbReference>
<dbReference type="EMBL" id="KV878898">
    <property type="protein sequence ID" value="OJJ83712.1"/>
    <property type="molecule type" value="Genomic_DNA"/>
</dbReference>
<keyword evidence="2" id="KW-1185">Reference proteome</keyword>